<dbReference type="SUPFAM" id="SSF52467">
    <property type="entry name" value="DHS-like NAD/FAD-binding domain"/>
    <property type="match status" value="1"/>
</dbReference>
<accession>A0A9X2T403</accession>
<evidence type="ECO:0000313" key="11">
    <source>
        <dbReference type="Proteomes" id="UP001151088"/>
    </source>
</evidence>
<keyword evidence="4" id="KW-0479">Metal-binding</keyword>
<evidence type="ECO:0000256" key="4">
    <source>
        <dbReference type="ARBA" id="ARBA00022723"/>
    </source>
</evidence>
<name>A0A9X2T403_9HYPH</name>
<dbReference type="Pfam" id="PF02775">
    <property type="entry name" value="TPP_enzyme_C"/>
    <property type="match status" value="1"/>
</dbReference>
<dbReference type="PROSITE" id="PS00187">
    <property type="entry name" value="TPP_ENZYMES"/>
    <property type="match status" value="1"/>
</dbReference>
<evidence type="ECO:0000259" key="9">
    <source>
        <dbReference type="Pfam" id="PF02776"/>
    </source>
</evidence>
<dbReference type="PANTHER" id="PTHR18968">
    <property type="entry name" value="THIAMINE PYROPHOSPHATE ENZYMES"/>
    <property type="match status" value="1"/>
</dbReference>
<dbReference type="InterPro" id="IPR029061">
    <property type="entry name" value="THDP-binding"/>
</dbReference>
<keyword evidence="5 6" id="KW-0786">Thiamine pyrophosphate</keyword>
<dbReference type="EMBL" id="JANTHZ010000014">
    <property type="protein sequence ID" value="MCS0497707.1"/>
    <property type="molecule type" value="Genomic_DNA"/>
</dbReference>
<dbReference type="GO" id="GO:0000287">
    <property type="term" value="F:magnesium ion binding"/>
    <property type="evidence" value="ECO:0007669"/>
    <property type="project" value="InterPro"/>
</dbReference>
<evidence type="ECO:0000256" key="2">
    <source>
        <dbReference type="ARBA" id="ARBA00001964"/>
    </source>
</evidence>
<dbReference type="InterPro" id="IPR012001">
    <property type="entry name" value="Thiamin_PyroP_enz_TPP-bd_dom"/>
</dbReference>
<dbReference type="Gene3D" id="3.40.50.1220">
    <property type="entry name" value="TPP-binding domain"/>
    <property type="match status" value="1"/>
</dbReference>
<evidence type="ECO:0000256" key="1">
    <source>
        <dbReference type="ARBA" id="ARBA00001946"/>
    </source>
</evidence>
<evidence type="ECO:0000259" key="8">
    <source>
        <dbReference type="Pfam" id="PF02775"/>
    </source>
</evidence>
<dbReference type="GO" id="GO:0005948">
    <property type="term" value="C:acetolactate synthase complex"/>
    <property type="evidence" value="ECO:0007669"/>
    <property type="project" value="TreeGrafter"/>
</dbReference>
<dbReference type="Gene3D" id="3.40.50.970">
    <property type="match status" value="2"/>
</dbReference>
<dbReference type="GO" id="GO:0009097">
    <property type="term" value="P:isoleucine biosynthetic process"/>
    <property type="evidence" value="ECO:0007669"/>
    <property type="project" value="TreeGrafter"/>
</dbReference>
<dbReference type="InterPro" id="IPR012000">
    <property type="entry name" value="Thiamin_PyroP_enz_cen_dom"/>
</dbReference>
<evidence type="ECO:0000256" key="6">
    <source>
        <dbReference type="RuleBase" id="RU362132"/>
    </source>
</evidence>
<dbReference type="GO" id="GO:0050660">
    <property type="term" value="F:flavin adenine dinucleotide binding"/>
    <property type="evidence" value="ECO:0007669"/>
    <property type="project" value="TreeGrafter"/>
</dbReference>
<evidence type="ECO:0000259" key="7">
    <source>
        <dbReference type="Pfam" id="PF00205"/>
    </source>
</evidence>
<dbReference type="Pfam" id="PF00205">
    <property type="entry name" value="TPP_enzyme_M"/>
    <property type="match status" value="1"/>
</dbReference>
<reference evidence="10" key="1">
    <citation type="submission" date="2022-08" db="EMBL/GenBank/DDBJ databases">
        <authorList>
            <person name="Li F."/>
        </authorList>
    </citation>
    <scope>NUCLEOTIDE SEQUENCE</scope>
    <source>
        <strain evidence="10">MQZ15Z-1</strain>
    </source>
</reference>
<feature type="domain" description="Thiamine pyrophosphate enzyme TPP-binding" evidence="8">
    <location>
        <begin position="399"/>
        <end position="530"/>
    </location>
</feature>
<organism evidence="10 11">
    <name type="scientific">Ancylobacter mangrovi</name>
    <dbReference type="NCBI Taxonomy" id="2972472"/>
    <lineage>
        <taxon>Bacteria</taxon>
        <taxon>Pseudomonadati</taxon>
        <taxon>Pseudomonadota</taxon>
        <taxon>Alphaproteobacteria</taxon>
        <taxon>Hyphomicrobiales</taxon>
        <taxon>Xanthobacteraceae</taxon>
        <taxon>Ancylobacter</taxon>
    </lineage>
</organism>
<dbReference type="Pfam" id="PF02776">
    <property type="entry name" value="TPP_enzyme_N"/>
    <property type="match status" value="1"/>
</dbReference>
<sequence>MGVMGHDLLGQALKQQGVDTFFFIMGAPMSSGEKAAINLGIRGIDVRHEQAAAMMAHAYARVANRPGVCMACSGPGTLNFGTGLATALVDGVPVVALGGSSPIGEYGRGAFQEFDQLAAMRPLVKWADRVYEAHRIPEIVNLAFRQALSGKPGPVYLDFPSDILYAEVDEAKVVWPKIPPDGHRSRPAGDPALVAQALDLLAGAQRPVVISGSGVLWSDASERLAEWVAHTGMPLYTTPQGRGVVPEDHPGLFPNARSTALREADVVLVVGTRLNYVFGQGQAPRFARSAKLIRIDIDPGEIASTPQVELGIVGDAHTVLGQLIDGAGERVAAARYGAWIGRLSAVEEEKAAKFETQLATDQVPIHPLRLCKEIRDFLPRDAILAVDGQEILNYGRQSIPTYVARHRLNSGTFGTMGVGLPFGLGAKAAKPDAPVLVLHGDGSFGMNGMELDTAVRHKLPVIVVISLNGGWTADPERIKPGRDLGYTRFHDFAKALDCVGEYVERPEDIRPALERAAAAVAQGRTALVNVVTDHDARAQTVRFTRTMT</sequence>
<feature type="domain" description="Thiamine pyrophosphate enzyme central" evidence="7">
    <location>
        <begin position="194"/>
        <end position="323"/>
    </location>
</feature>
<dbReference type="GO" id="GO:0003984">
    <property type="term" value="F:acetolactate synthase activity"/>
    <property type="evidence" value="ECO:0007669"/>
    <property type="project" value="TreeGrafter"/>
</dbReference>
<dbReference type="InterPro" id="IPR011766">
    <property type="entry name" value="TPP_enzyme_TPP-bd"/>
</dbReference>
<evidence type="ECO:0000256" key="5">
    <source>
        <dbReference type="ARBA" id="ARBA00023052"/>
    </source>
</evidence>
<comment type="cofactor">
    <cofactor evidence="1">
        <name>Mg(2+)</name>
        <dbReference type="ChEBI" id="CHEBI:18420"/>
    </cofactor>
</comment>
<gene>
    <name evidence="10" type="ORF">NVS89_21675</name>
</gene>
<dbReference type="GO" id="GO:0030976">
    <property type="term" value="F:thiamine pyrophosphate binding"/>
    <property type="evidence" value="ECO:0007669"/>
    <property type="project" value="InterPro"/>
</dbReference>
<dbReference type="InterPro" id="IPR029035">
    <property type="entry name" value="DHS-like_NAD/FAD-binding_dom"/>
</dbReference>
<evidence type="ECO:0000256" key="3">
    <source>
        <dbReference type="ARBA" id="ARBA00007812"/>
    </source>
</evidence>
<dbReference type="SUPFAM" id="SSF52518">
    <property type="entry name" value="Thiamin diphosphate-binding fold (THDP-binding)"/>
    <property type="match status" value="2"/>
</dbReference>
<dbReference type="CDD" id="cd07035">
    <property type="entry name" value="TPP_PYR_POX_like"/>
    <property type="match status" value="1"/>
</dbReference>
<dbReference type="AlphaFoldDB" id="A0A9X2T403"/>
<dbReference type="PANTHER" id="PTHR18968:SF166">
    <property type="entry name" value="2-HYDROXYACYL-COA LYASE 2"/>
    <property type="match status" value="1"/>
</dbReference>
<dbReference type="Proteomes" id="UP001151088">
    <property type="component" value="Unassembled WGS sequence"/>
</dbReference>
<dbReference type="FunFam" id="3.40.50.970:FF:000007">
    <property type="entry name" value="Acetolactate synthase"/>
    <property type="match status" value="1"/>
</dbReference>
<dbReference type="InterPro" id="IPR045229">
    <property type="entry name" value="TPP_enz"/>
</dbReference>
<comment type="caution">
    <text evidence="10">The sequence shown here is derived from an EMBL/GenBank/DDBJ whole genome shotgun (WGS) entry which is preliminary data.</text>
</comment>
<comment type="cofactor">
    <cofactor evidence="2">
        <name>thiamine diphosphate</name>
        <dbReference type="ChEBI" id="CHEBI:58937"/>
    </cofactor>
</comment>
<keyword evidence="11" id="KW-1185">Reference proteome</keyword>
<dbReference type="GO" id="GO:0009099">
    <property type="term" value="P:L-valine biosynthetic process"/>
    <property type="evidence" value="ECO:0007669"/>
    <property type="project" value="TreeGrafter"/>
</dbReference>
<protein>
    <submittedName>
        <fullName evidence="10">Thiamine pyrophosphate-binding protein</fullName>
    </submittedName>
</protein>
<dbReference type="RefSeq" id="WP_258734859.1">
    <property type="nucleotide sequence ID" value="NZ_JANTHZ010000014.1"/>
</dbReference>
<feature type="domain" description="Thiamine pyrophosphate enzyme N-terminal TPP-binding" evidence="9">
    <location>
        <begin position="6"/>
        <end position="118"/>
    </location>
</feature>
<evidence type="ECO:0000313" key="10">
    <source>
        <dbReference type="EMBL" id="MCS0497707.1"/>
    </source>
</evidence>
<comment type="similarity">
    <text evidence="3 6">Belongs to the TPP enzyme family.</text>
</comment>
<dbReference type="CDD" id="cd02004">
    <property type="entry name" value="TPP_BZL_OCoD_HPCL"/>
    <property type="match status" value="1"/>
</dbReference>
<dbReference type="InterPro" id="IPR000399">
    <property type="entry name" value="TPP-bd_CS"/>
</dbReference>
<proteinExistence type="inferred from homology"/>